<evidence type="ECO:0008006" key="5">
    <source>
        <dbReference type="Google" id="ProtNLM"/>
    </source>
</evidence>
<evidence type="ECO:0000256" key="1">
    <source>
        <dbReference type="SAM" id="MobiDB-lite"/>
    </source>
</evidence>
<dbReference type="NCBIfam" id="NF047637">
    <property type="entry name" value="lipo_CC0125"/>
    <property type="match status" value="1"/>
</dbReference>
<accession>A0A328AQD7</accession>
<evidence type="ECO:0000313" key="4">
    <source>
        <dbReference type="Proteomes" id="UP000249254"/>
    </source>
</evidence>
<dbReference type="Proteomes" id="UP000249254">
    <property type="component" value="Unassembled WGS sequence"/>
</dbReference>
<feature type="region of interest" description="Disordered" evidence="1">
    <location>
        <begin position="140"/>
        <end position="162"/>
    </location>
</feature>
<dbReference type="PROSITE" id="PS51257">
    <property type="entry name" value="PROKAR_LIPOPROTEIN"/>
    <property type="match status" value="1"/>
</dbReference>
<keyword evidence="4" id="KW-1185">Reference proteome</keyword>
<gene>
    <name evidence="3" type="ORF">DJ017_11540</name>
</gene>
<feature type="chain" id="PRO_5016355847" description="DUF4136 domain-containing protein" evidence="2">
    <location>
        <begin position="21"/>
        <end position="162"/>
    </location>
</feature>
<reference evidence="4" key="1">
    <citation type="submission" date="2018-05" db="EMBL/GenBank/DDBJ databases">
        <authorList>
            <person name="Li X."/>
        </authorList>
    </citation>
    <scope>NUCLEOTIDE SEQUENCE [LARGE SCALE GENOMIC DNA]</scope>
    <source>
        <strain evidence="4">LX32</strain>
    </source>
</reference>
<comment type="caution">
    <text evidence="3">The sequence shown here is derived from an EMBL/GenBank/DDBJ whole genome shotgun (WGS) entry which is preliminary data.</text>
</comment>
<dbReference type="RefSeq" id="WP_111528856.1">
    <property type="nucleotide sequence ID" value="NZ_JBHRSG010000003.1"/>
</dbReference>
<evidence type="ECO:0000313" key="3">
    <source>
        <dbReference type="EMBL" id="RAK55108.1"/>
    </source>
</evidence>
<sequence length="162" mass="16594">MKNVLIAAVCTLALAACATAPTRFQPASGPSGVGFSEMRIEPGRYRVAFQGGPGAPEAMVQDFALLRAADLALAEGYDWFRVVERVTRQTGYGGTSIGFGVGGASFGRHSATGVGVSSGFPLSGGPSLMTSLEVLMGKGPRPSGPEVYDARGVRETVGPRAG</sequence>
<dbReference type="OrthoDB" id="7172943at2"/>
<protein>
    <recommendedName>
        <fullName evidence="5">DUF4136 domain-containing protein</fullName>
    </recommendedName>
</protein>
<dbReference type="EMBL" id="QFYQ01000001">
    <property type="protein sequence ID" value="RAK55108.1"/>
    <property type="molecule type" value="Genomic_DNA"/>
</dbReference>
<organism evidence="3 4">
    <name type="scientific">Phenylobacterium soli</name>
    <dbReference type="NCBI Taxonomy" id="2170551"/>
    <lineage>
        <taxon>Bacteria</taxon>
        <taxon>Pseudomonadati</taxon>
        <taxon>Pseudomonadota</taxon>
        <taxon>Alphaproteobacteria</taxon>
        <taxon>Caulobacterales</taxon>
        <taxon>Caulobacteraceae</taxon>
        <taxon>Phenylobacterium</taxon>
    </lineage>
</organism>
<proteinExistence type="predicted"/>
<name>A0A328AQD7_9CAUL</name>
<evidence type="ECO:0000256" key="2">
    <source>
        <dbReference type="SAM" id="SignalP"/>
    </source>
</evidence>
<feature type="signal peptide" evidence="2">
    <location>
        <begin position="1"/>
        <end position="20"/>
    </location>
</feature>
<keyword evidence="2" id="KW-0732">Signal</keyword>
<dbReference type="AlphaFoldDB" id="A0A328AQD7"/>